<dbReference type="InterPro" id="IPR008928">
    <property type="entry name" value="6-hairpin_glycosidase_sf"/>
</dbReference>
<dbReference type="AlphaFoldDB" id="A0A844G205"/>
<dbReference type="Gene3D" id="1.50.10.10">
    <property type="match status" value="1"/>
</dbReference>
<organism evidence="3 4">
    <name type="scientific">Victivallis lenta</name>
    <dbReference type="NCBI Taxonomy" id="2606640"/>
    <lineage>
        <taxon>Bacteria</taxon>
        <taxon>Pseudomonadati</taxon>
        <taxon>Lentisphaerota</taxon>
        <taxon>Lentisphaeria</taxon>
        <taxon>Victivallales</taxon>
        <taxon>Victivallaceae</taxon>
        <taxon>Victivallis</taxon>
    </lineage>
</organism>
<feature type="domain" description="Glycosyl hydrolase family 78 alpha-rhamnosidase N-terminal" evidence="2">
    <location>
        <begin position="28"/>
        <end position="159"/>
    </location>
</feature>
<comment type="caution">
    <text evidence="3">The sequence shown here is derived from an EMBL/GenBank/DDBJ whole genome shotgun (WGS) entry which is preliminary data.</text>
</comment>
<evidence type="ECO:0000313" key="4">
    <source>
        <dbReference type="Proteomes" id="UP000435649"/>
    </source>
</evidence>
<protein>
    <submittedName>
        <fullName evidence="3">Bacterial alpha-L-rhamnosidase</fullName>
    </submittedName>
</protein>
<dbReference type="InterPro" id="IPR012341">
    <property type="entry name" value="6hp_glycosidase-like_sf"/>
</dbReference>
<keyword evidence="4" id="KW-1185">Reference proteome</keyword>
<feature type="domain" description="Alpha-L-rhamnosidase six-hairpin glycosidase" evidence="1">
    <location>
        <begin position="187"/>
        <end position="505"/>
    </location>
</feature>
<dbReference type="Pfam" id="PF21104">
    <property type="entry name" value="Glyco_hydro_78_N"/>
    <property type="match status" value="1"/>
</dbReference>
<dbReference type="SUPFAM" id="SSF48208">
    <property type="entry name" value="Six-hairpin glycosidases"/>
    <property type="match status" value="1"/>
</dbReference>
<proteinExistence type="predicted"/>
<sequence length="506" mass="57512">MRDWDRRAEWLERAESLKPELEHWAVEPRALVEPEFCEDAWQKCRMRDLAPAAALRERAFGGGDSFTVDFGESVVGRLRLRMRPVGRNDSPLRLRLTAAELPYEASADFSGYHGGLSRAWLQDEVVNFDILPGEFVLPRRYSLRYLKIEILCVAEQVVFDAVEVIAEAAVRDLPEPPAALSPERAAIDRVALRTLRNCMQTVMEDGPKRDRRLWLGDLRLQARANAASFRRFDLIERSLLLLAAASDDDGRVPGCIYTEPELRHGNDTVDYALLFAPTLEDLVRETGDVELGRDLYPLAVRQYELFRPGIDADGLVRYDMEGWAFIDWAAFDRQMPMQGVAIYSLRALARLAERFGYAEEAQLRRAEAERLAQALRRFRYDADRKLILSGPEGEVSWAGQIWPILAGVFTPEEAREILLAVEQVPGAQRPVTPYMHHHLLEAYCFAGLREKAEAWIDSYWGGMVRLGADTFWEVYVPGDDFLSPYGDALINSACHAWSCTPACFLR</sequence>
<reference evidence="3 4" key="1">
    <citation type="submission" date="2019-08" db="EMBL/GenBank/DDBJ databases">
        <title>In-depth cultivation of the pig gut microbiome towards novel bacterial diversity and tailored functional studies.</title>
        <authorList>
            <person name="Wylensek D."/>
            <person name="Hitch T.C.A."/>
            <person name="Clavel T."/>
        </authorList>
    </citation>
    <scope>NUCLEOTIDE SEQUENCE [LARGE SCALE GENOMIC DNA]</scope>
    <source>
        <strain evidence="3 4">BBE-744-WT-12</strain>
    </source>
</reference>
<evidence type="ECO:0000259" key="1">
    <source>
        <dbReference type="Pfam" id="PF17389"/>
    </source>
</evidence>
<dbReference type="EMBL" id="VUNS01000008">
    <property type="protein sequence ID" value="MST97193.1"/>
    <property type="molecule type" value="Genomic_DNA"/>
</dbReference>
<name>A0A844G205_9BACT</name>
<evidence type="ECO:0000259" key="2">
    <source>
        <dbReference type="Pfam" id="PF21104"/>
    </source>
</evidence>
<dbReference type="Pfam" id="PF17389">
    <property type="entry name" value="Bac_rhamnosid6H"/>
    <property type="match status" value="1"/>
</dbReference>
<accession>A0A844G205</accession>
<evidence type="ECO:0000313" key="3">
    <source>
        <dbReference type="EMBL" id="MST97193.1"/>
    </source>
</evidence>
<dbReference type="InterPro" id="IPR049164">
    <property type="entry name" value="Glyco_hydro_78_N"/>
</dbReference>
<dbReference type="PANTHER" id="PTHR34987">
    <property type="entry name" value="C, PUTATIVE (AFU_ORTHOLOGUE AFUA_3G02880)-RELATED"/>
    <property type="match status" value="1"/>
</dbReference>
<dbReference type="InterPro" id="IPR035396">
    <property type="entry name" value="Bac_rhamnosid6H"/>
</dbReference>
<gene>
    <name evidence="3" type="ORF">FYJ85_09065</name>
</gene>
<dbReference type="Proteomes" id="UP000435649">
    <property type="component" value="Unassembled WGS sequence"/>
</dbReference>
<dbReference type="GO" id="GO:0005975">
    <property type="term" value="P:carbohydrate metabolic process"/>
    <property type="evidence" value="ECO:0007669"/>
    <property type="project" value="InterPro"/>
</dbReference>
<dbReference type="RefSeq" id="WP_154418062.1">
    <property type="nucleotide sequence ID" value="NZ_VUNS01000008.1"/>
</dbReference>
<dbReference type="PANTHER" id="PTHR34987:SF4">
    <property type="entry name" value="ALPHA-L-RHAMNOSIDASE C-TERMINAL DOMAIN-CONTAINING PROTEIN"/>
    <property type="match status" value="1"/>
</dbReference>